<dbReference type="SUPFAM" id="SSF54373">
    <property type="entry name" value="FAD-linked reductases, C-terminal domain"/>
    <property type="match status" value="1"/>
</dbReference>
<evidence type="ECO:0000313" key="2">
    <source>
        <dbReference type="EMBL" id="SHG56985.1"/>
    </source>
</evidence>
<dbReference type="Gene3D" id="3.50.50.60">
    <property type="entry name" value="FAD/NAD(P)-binding domain"/>
    <property type="match status" value="1"/>
</dbReference>
<dbReference type="Proteomes" id="UP000184522">
    <property type="component" value="Unassembled WGS sequence"/>
</dbReference>
<dbReference type="Gene3D" id="3.30.9.10">
    <property type="entry name" value="D-Amino Acid Oxidase, subunit A, domain 2"/>
    <property type="match status" value="1"/>
</dbReference>
<dbReference type="RefSeq" id="WP_073082446.1">
    <property type="nucleotide sequence ID" value="NZ_FQWS01000001.1"/>
</dbReference>
<dbReference type="OrthoDB" id="214253at2"/>
<gene>
    <name evidence="2" type="ORF">SAMN05444148_0452</name>
</gene>
<dbReference type="InterPro" id="IPR036188">
    <property type="entry name" value="FAD/NAD-bd_sf"/>
</dbReference>
<dbReference type="GO" id="GO:0005737">
    <property type="term" value="C:cytoplasm"/>
    <property type="evidence" value="ECO:0007669"/>
    <property type="project" value="TreeGrafter"/>
</dbReference>
<evidence type="ECO:0000259" key="1">
    <source>
        <dbReference type="Pfam" id="PF01266"/>
    </source>
</evidence>
<feature type="domain" description="FAD dependent oxidoreductase" evidence="1">
    <location>
        <begin position="5"/>
        <end position="327"/>
    </location>
</feature>
<dbReference type="STRING" id="1089305.SAMN05444148_0452"/>
<accession>A0A1M5KW77</accession>
<evidence type="ECO:0000313" key="3">
    <source>
        <dbReference type="Proteomes" id="UP000184522"/>
    </source>
</evidence>
<organism evidence="2 3">
    <name type="scientific">Winogradskyella jejuensis</name>
    <dbReference type="NCBI Taxonomy" id="1089305"/>
    <lineage>
        <taxon>Bacteria</taxon>
        <taxon>Pseudomonadati</taxon>
        <taxon>Bacteroidota</taxon>
        <taxon>Flavobacteriia</taxon>
        <taxon>Flavobacteriales</taxon>
        <taxon>Flavobacteriaceae</taxon>
        <taxon>Winogradskyella</taxon>
    </lineage>
</organism>
<protein>
    <submittedName>
        <fullName evidence="2">Glycine/D-amino acid oxidase</fullName>
    </submittedName>
</protein>
<dbReference type="EMBL" id="FQWS01000001">
    <property type="protein sequence ID" value="SHG56985.1"/>
    <property type="molecule type" value="Genomic_DNA"/>
</dbReference>
<name>A0A1M5KW77_9FLAO</name>
<proteinExistence type="predicted"/>
<sequence length="351" mass="40147">MENVDYIIVGCGLASISFCEVLKANNKHFVVFDDASQQSSIVAAGLYNPVILKRFSEVWKAKEQLDIALPTYAKIEEELNTKVDYQHPIYRRFNSIEEQNLWFTASDKKSLEIFLSTRIRKNTNPYIDAPFGLGEVLHAGRVDTEHLISSYKNKLKETKRLREERFDYSKLKLSEAIISYEDINANHIVFAEGFGVKKNPYFNHIPLNGTKGEVITIKAPKLKFDSAVKSSVFIISIGNDLYKVGATYEWTDKTNQPTEKAKEEIITKLKTFITCDFEVVDHRAGIRPTVKDRRPLIGRHPEHKNLYVLNGLGTRGVMIGPYVAKKLFNFIEKDMALDSEININRFKDEVS</sequence>
<dbReference type="SUPFAM" id="SSF51971">
    <property type="entry name" value="Nucleotide-binding domain"/>
    <property type="match status" value="1"/>
</dbReference>
<reference evidence="3" key="1">
    <citation type="submission" date="2016-11" db="EMBL/GenBank/DDBJ databases">
        <authorList>
            <person name="Varghese N."/>
            <person name="Submissions S."/>
        </authorList>
    </citation>
    <scope>NUCLEOTIDE SEQUENCE [LARGE SCALE GENOMIC DNA]</scope>
    <source>
        <strain evidence="3">DSM 25330</strain>
    </source>
</reference>
<keyword evidence="3" id="KW-1185">Reference proteome</keyword>
<dbReference type="PANTHER" id="PTHR13847">
    <property type="entry name" value="SARCOSINE DEHYDROGENASE-RELATED"/>
    <property type="match status" value="1"/>
</dbReference>
<dbReference type="Pfam" id="PF01266">
    <property type="entry name" value="DAO"/>
    <property type="match status" value="1"/>
</dbReference>
<dbReference type="InterPro" id="IPR006076">
    <property type="entry name" value="FAD-dep_OxRdtase"/>
</dbReference>
<dbReference type="AlphaFoldDB" id="A0A1M5KW77"/>